<accession>A0A830I4C1</accession>
<comment type="caution">
    <text evidence="1">The sequence shown here is derived from an EMBL/GenBank/DDBJ whole genome shotgun (WGS) entry which is preliminary data.</text>
</comment>
<evidence type="ECO:0000313" key="2">
    <source>
        <dbReference type="Proteomes" id="UP000660262"/>
    </source>
</evidence>
<proteinExistence type="predicted"/>
<dbReference type="EMBL" id="BNJQ01000043">
    <property type="protein sequence ID" value="GHP12571.1"/>
    <property type="molecule type" value="Genomic_DNA"/>
</dbReference>
<organism evidence="1 2">
    <name type="scientific">Pycnococcus provasolii</name>
    <dbReference type="NCBI Taxonomy" id="41880"/>
    <lineage>
        <taxon>Eukaryota</taxon>
        <taxon>Viridiplantae</taxon>
        <taxon>Chlorophyta</taxon>
        <taxon>Pseudoscourfieldiophyceae</taxon>
        <taxon>Pseudoscourfieldiales</taxon>
        <taxon>Pycnococcaceae</taxon>
        <taxon>Pycnococcus</taxon>
    </lineage>
</organism>
<dbReference type="Proteomes" id="UP000660262">
    <property type="component" value="Unassembled WGS sequence"/>
</dbReference>
<sequence length="152" mass="16363">MSDDGDVDGRAPTRAEVKAANGGFIEHRGSTSSATFRAMLYVEGPPKGLHLITDGGFHLWLCTMPPFQHATPGSDEAIWSELGRSRIIAQGCRSLLRHPIAPTFLDVKAMAFVQQLVSRPPASAGIFHRVVETDHGEQDNSLNAMRAQATAG</sequence>
<keyword evidence="2" id="KW-1185">Reference proteome</keyword>
<evidence type="ECO:0000313" key="1">
    <source>
        <dbReference type="EMBL" id="GHP12571.1"/>
    </source>
</evidence>
<protein>
    <submittedName>
        <fullName evidence="1">Uncharacterized protein</fullName>
    </submittedName>
</protein>
<reference evidence="1" key="1">
    <citation type="submission" date="2020-10" db="EMBL/GenBank/DDBJ databases">
        <title>Unveiling of a novel bifunctional photoreceptor, Dualchrome1, isolated from a cosmopolitan green alga.</title>
        <authorList>
            <person name="Suzuki S."/>
            <person name="Kawachi M."/>
        </authorList>
    </citation>
    <scope>NUCLEOTIDE SEQUENCE</scope>
    <source>
        <strain evidence="1">NIES 2893</strain>
    </source>
</reference>
<gene>
    <name evidence="1" type="ORF">PPROV_001129900</name>
</gene>
<dbReference type="AlphaFoldDB" id="A0A830I4C1"/>
<name>A0A830I4C1_9CHLO</name>